<dbReference type="Pfam" id="PF00356">
    <property type="entry name" value="LacI"/>
    <property type="match status" value="1"/>
</dbReference>
<dbReference type="InterPro" id="IPR028082">
    <property type="entry name" value="Peripla_BP_I"/>
</dbReference>
<dbReference type="PROSITE" id="PS50932">
    <property type="entry name" value="HTH_LACI_2"/>
    <property type="match status" value="1"/>
</dbReference>
<protein>
    <submittedName>
        <fullName evidence="1">LacI family DNA-binding transcriptional regulator</fullName>
    </submittedName>
</protein>
<gene>
    <name evidence="1" type="ORF">ACEZDG_22210</name>
</gene>
<comment type="caution">
    <text evidence="1">The sequence shown here is derived from an EMBL/GenBank/DDBJ whole genome shotgun (WGS) entry which is preliminary data.</text>
</comment>
<dbReference type="Proteomes" id="UP001592582">
    <property type="component" value="Unassembled WGS sequence"/>
</dbReference>
<keyword evidence="2" id="KW-1185">Reference proteome</keyword>
<dbReference type="SMART" id="SM00354">
    <property type="entry name" value="HTH_LACI"/>
    <property type="match status" value="1"/>
</dbReference>
<dbReference type="Pfam" id="PF13377">
    <property type="entry name" value="Peripla_BP_3"/>
    <property type="match status" value="1"/>
</dbReference>
<dbReference type="PROSITE" id="PS00356">
    <property type="entry name" value="HTH_LACI_1"/>
    <property type="match status" value="1"/>
</dbReference>
<proteinExistence type="predicted"/>
<dbReference type="PANTHER" id="PTHR30146">
    <property type="entry name" value="LACI-RELATED TRANSCRIPTIONAL REPRESSOR"/>
    <property type="match status" value="1"/>
</dbReference>
<name>A0ABV6VE30_9ACTN</name>
<evidence type="ECO:0000313" key="1">
    <source>
        <dbReference type="EMBL" id="MFC1411984.1"/>
    </source>
</evidence>
<dbReference type="GO" id="GO:0003677">
    <property type="term" value="F:DNA binding"/>
    <property type="evidence" value="ECO:0007669"/>
    <property type="project" value="UniProtKB-KW"/>
</dbReference>
<keyword evidence="1" id="KW-0238">DNA-binding</keyword>
<reference evidence="1 2" key="1">
    <citation type="submission" date="2024-09" db="EMBL/GenBank/DDBJ databases">
        <authorList>
            <person name="Lee S.D."/>
        </authorList>
    </citation>
    <scope>NUCLEOTIDE SEQUENCE [LARGE SCALE GENOMIC DNA]</scope>
    <source>
        <strain evidence="1 2">N1-1</strain>
    </source>
</reference>
<sequence length="358" mass="37487">MARGRSSSGRPTIRDVAEQAQVSVATVSRILSGSYTAPPETEERVMRAVAALDYVVNANARALSTRSGLVAVVVNDITSPFFMNVASGVEEQAMADGRVCIVCSTQGVPERELSVIELLRGRGVEAVILVGGMAEGEQHLAQLATAAAALDRAGARMVLCGRSWAGPDAPIDVVESDVEGGAFAATNHLLSAGHTRVAHLAGPHEFSVARQRLHGYERALRAYGIEPDPALIAGSDMTRETGYAAAHALLTGTDATAIFCANDMSAAGAVAAARDLGRSVPEDVSVVGFDDIPLAEDVYPGLTTVHVPQQELGRSATRLALHRRPGDPPRRHVMLGSHIVVRQSVAPPAHLSGGGWLH</sequence>
<dbReference type="Gene3D" id="3.40.50.2300">
    <property type="match status" value="2"/>
</dbReference>
<organism evidence="1 2">
    <name type="scientific">Streptacidiphilus alkalitolerans</name>
    <dbReference type="NCBI Taxonomy" id="3342712"/>
    <lineage>
        <taxon>Bacteria</taxon>
        <taxon>Bacillati</taxon>
        <taxon>Actinomycetota</taxon>
        <taxon>Actinomycetes</taxon>
        <taxon>Kitasatosporales</taxon>
        <taxon>Streptomycetaceae</taxon>
        <taxon>Streptacidiphilus</taxon>
    </lineage>
</organism>
<dbReference type="EMBL" id="JBHEZX010000009">
    <property type="protein sequence ID" value="MFC1411984.1"/>
    <property type="molecule type" value="Genomic_DNA"/>
</dbReference>
<evidence type="ECO:0000313" key="2">
    <source>
        <dbReference type="Proteomes" id="UP001592582"/>
    </source>
</evidence>
<dbReference type="SUPFAM" id="SSF53822">
    <property type="entry name" value="Periplasmic binding protein-like I"/>
    <property type="match status" value="1"/>
</dbReference>
<dbReference type="InterPro" id="IPR010982">
    <property type="entry name" value="Lambda_DNA-bd_dom_sf"/>
</dbReference>
<dbReference type="Gene3D" id="1.10.260.40">
    <property type="entry name" value="lambda repressor-like DNA-binding domains"/>
    <property type="match status" value="1"/>
</dbReference>
<accession>A0ABV6VE30</accession>
<dbReference type="InterPro" id="IPR046335">
    <property type="entry name" value="LacI/GalR-like_sensor"/>
</dbReference>
<dbReference type="CDD" id="cd06267">
    <property type="entry name" value="PBP1_LacI_sugar_binding-like"/>
    <property type="match status" value="1"/>
</dbReference>
<dbReference type="CDD" id="cd01392">
    <property type="entry name" value="HTH_LacI"/>
    <property type="match status" value="1"/>
</dbReference>
<dbReference type="PANTHER" id="PTHR30146:SF153">
    <property type="entry name" value="LACTOSE OPERON REPRESSOR"/>
    <property type="match status" value="1"/>
</dbReference>
<dbReference type="SUPFAM" id="SSF47413">
    <property type="entry name" value="lambda repressor-like DNA-binding domains"/>
    <property type="match status" value="1"/>
</dbReference>
<dbReference type="InterPro" id="IPR000843">
    <property type="entry name" value="HTH_LacI"/>
</dbReference>